<keyword evidence="3 6" id="KW-0732">Signal</keyword>
<dbReference type="GO" id="GO:0009279">
    <property type="term" value="C:cell outer membrane"/>
    <property type="evidence" value="ECO:0007669"/>
    <property type="project" value="UniProtKB-SubCell"/>
</dbReference>
<dbReference type="RefSeq" id="WP_102769880.1">
    <property type="nucleotide sequence ID" value="NZ_POSP01000004.1"/>
</dbReference>
<dbReference type="Pfam" id="PF06629">
    <property type="entry name" value="MipA"/>
    <property type="match status" value="1"/>
</dbReference>
<keyword evidence="5" id="KW-0998">Cell outer membrane</keyword>
<evidence type="ECO:0000256" key="4">
    <source>
        <dbReference type="ARBA" id="ARBA00023136"/>
    </source>
</evidence>
<sequence>MKPMQTLALTALFTAALAASSAASAQAPQAGAAPSQASGGPAHGPRWGVAAISLPRYPGADRQQLLAAPLIEARFGEHFFASTLQGVGADWRPAEGLNLSAALVLDPHWRRRKDMPASWAALDEVKFAAALRLAAEWQLERFTVQISSNSRLGTLVQGRQGAKDLKGGHSLQFDASYGLLATRSLALAVGVSAEAMDKRLGQALFGVNAVQAAAAQLRQHQVKAGLSSLGVFAQAMVPVDSDWTFSARLGLNSLRGDAGNSPLVQKKRQPVVALSISRAF</sequence>
<dbReference type="AlphaFoldDB" id="A0A2N8KRM0"/>
<dbReference type="PANTHER" id="PTHR38776:SF1">
    <property type="entry name" value="MLTA-INTERACTING PROTEIN-RELATED"/>
    <property type="match status" value="1"/>
</dbReference>
<organism evidence="7 8">
    <name type="scientific">Kinneretia aquatilis</name>
    <dbReference type="NCBI Taxonomy" id="2070761"/>
    <lineage>
        <taxon>Bacteria</taxon>
        <taxon>Pseudomonadati</taxon>
        <taxon>Pseudomonadota</taxon>
        <taxon>Betaproteobacteria</taxon>
        <taxon>Burkholderiales</taxon>
        <taxon>Sphaerotilaceae</taxon>
        <taxon>Roseateles</taxon>
    </lineage>
</organism>
<comment type="similarity">
    <text evidence="2">Belongs to the MipA/OmpV family.</text>
</comment>
<feature type="signal peptide" evidence="6">
    <location>
        <begin position="1"/>
        <end position="25"/>
    </location>
</feature>
<evidence type="ECO:0000256" key="2">
    <source>
        <dbReference type="ARBA" id="ARBA00005722"/>
    </source>
</evidence>
<gene>
    <name evidence="7" type="ORF">C1O66_20450</name>
</gene>
<keyword evidence="8" id="KW-1185">Reference proteome</keyword>
<dbReference type="Proteomes" id="UP000235916">
    <property type="component" value="Unassembled WGS sequence"/>
</dbReference>
<evidence type="ECO:0000313" key="8">
    <source>
        <dbReference type="Proteomes" id="UP000235916"/>
    </source>
</evidence>
<evidence type="ECO:0000256" key="3">
    <source>
        <dbReference type="ARBA" id="ARBA00022729"/>
    </source>
</evidence>
<proteinExistence type="inferred from homology"/>
<evidence type="ECO:0000256" key="1">
    <source>
        <dbReference type="ARBA" id="ARBA00004442"/>
    </source>
</evidence>
<dbReference type="EMBL" id="POSP01000004">
    <property type="protein sequence ID" value="PND36104.1"/>
    <property type="molecule type" value="Genomic_DNA"/>
</dbReference>
<evidence type="ECO:0000256" key="6">
    <source>
        <dbReference type="SAM" id="SignalP"/>
    </source>
</evidence>
<comment type="caution">
    <text evidence="7">The sequence shown here is derived from an EMBL/GenBank/DDBJ whole genome shotgun (WGS) entry which is preliminary data.</text>
</comment>
<accession>A0A2N8KRM0</accession>
<comment type="subcellular location">
    <subcellularLocation>
        <location evidence="1">Cell outer membrane</location>
    </subcellularLocation>
</comment>
<feature type="chain" id="PRO_5014692491" description="MipA/OmpV family protein" evidence="6">
    <location>
        <begin position="26"/>
        <end position="280"/>
    </location>
</feature>
<keyword evidence="4" id="KW-0472">Membrane</keyword>
<dbReference type="PANTHER" id="PTHR38776">
    <property type="entry name" value="MLTA-INTERACTING PROTEIN-RELATED"/>
    <property type="match status" value="1"/>
</dbReference>
<evidence type="ECO:0000256" key="5">
    <source>
        <dbReference type="ARBA" id="ARBA00023237"/>
    </source>
</evidence>
<evidence type="ECO:0000313" key="7">
    <source>
        <dbReference type="EMBL" id="PND36104.1"/>
    </source>
</evidence>
<dbReference type="InterPro" id="IPR010583">
    <property type="entry name" value="MipA"/>
</dbReference>
<dbReference type="OrthoDB" id="8956925at2"/>
<name>A0A2N8KRM0_9BURK</name>
<reference evidence="7 8" key="1">
    <citation type="submission" date="2018-01" db="EMBL/GenBank/DDBJ databases">
        <title>Draft genome sequence of Paucibacter aquatile CR182 isolated from freshwater of the Nakdong River.</title>
        <authorList>
            <person name="Choi A."/>
            <person name="Chung E.J."/>
        </authorList>
    </citation>
    <scope>NUCLEOTIDE SEQUENCE [LARGE SCALE GENOMIC DNA]</scope>
    <source>
        <strain evidence="7 8">CR182</strain>
    </source>
</reference>
<protein>
    <recommendedName>
        <fullName evidence="9">MipA/OmpV family protein</fullName>
    </recommendedName>
</protein>
<evidence type="ECO:0008006" key="9">
    <source>
        <dbReference type="Google" id="ProtNLM"/>
    </source>
</evidence>